<sequence>MAAAIAMVAARSLKRRRTLRSRVYIAAGLIAMISYPLHVHWLFRQEELGNSDTETSISKDRETPTDIVVVQTKLKPDQCQSESRGHFDQIYTRGEWGTKYRSATAFYGNASNKISKERIESASGLGSNLGPMTVNSLKLIRDAIVKYNVTTVIDIPCGDVNCKSSSNLHLNFDIQHFGHSPSSTHIGILDSFETDTLHLYVGLDIASGPILVNSQRFGHHSNKQFHFWDASECVLPKLINSNGETEPFDLVHVRDVIQHMPLERGVQFFCNVFKAGPRVLVTTTYPGGSNRNIDEGKWYRNNLKADPFSFPDVPCERSHLVLSEEDDETCVFDLVKENEWVEKYLETKCSV</sequence>
<dbReference type="eggNOG" id="ENOG502QYI0">
    <property type="taxonomic scope" value="Eukaryota"/>
</dbReference>
<evidence type="ECO:0000256" key="1">
    <source>
        <dbReference type="SAM" id="Phobius"/>
    </source>
</evidence>
<comment type="caution">
    <text evidence="2">The sequence shown here is derived from an EMBL/GenBank/DDBJ whole genome shotgun (WGS) entry which is preliminary data.</text>
</comment>
<dbReference type="Proteomes" id="UP000266841">
    <property type="component" value="Unassembled WGS sequence"/>
</dbReference>
<dbReference type="InterPro" id="IPR029063">
    <property type="entry name" value="SAM-dependent_MTases_sf"/>
</dbReference>
<feature type="transmembrane region" description="Helical" evidence="1">
    <location>
        <begin position="21"/>
        <end position="43"/>
    </location>
</feature>
<organism evidence="2 3">
    <name type="scientific">Thalassiosira oceanica</name>
    <name type="common">Marine diatom</name>
    <dbReference type="NCBI Taxonomy" id="159749"/>
    <lineage>
        <taxon>Eukaryota</taxon>
        <taxon>Sar</taxon>
        <taxon>Stramenopiles</taxon>
        <taxon>Ochrophyta</taxon>
        <taxon>Bacillariophyta</taxon>
        <taxon>Coscinodiscophyceae</taxon>
        <taxon>Thalassiosirophycidae</taxon>
        <taxon>Thalassiosirales</taxon>
        <taxon>Thalassiosiraceae</taxon>
        <taxon>Thalassiosira</taxon>
    </lineage>
</organism>
<gene>
    <name evidence="2" type="ORF">THAOC_24828</name>
</gene>
<protein>
    <submittedName>
        <fullName evidence="2">Uncharacterized protein</fullName>
    </submittedName>
</protein>
<proteinExistence type="predicted"/>
<name>K0RQQ8_THAOC</name>
<keyword evidence="1" id="KW-0812">Transmembrane</keyword>
<keyword evidence="1" id="KW-0472">Membrane</keyword>
<dbReference type="EMBL" id="AGNL01034015">
    <property type="protein sequence ID" value="EJK55440.1"/>
    <property type="molecule type" value="Genomic_DNA"/>
</dbReference>
<dbReference type="AlphaFoldDB" id="K0RQQ8"/>
<evidence type="ECO:0000313" key="3">
    <source>
        <dbReference type="Proteomes" id="UP000266841"/>
    </source>
</evidence>
<dbReference type="OrthoDB" id="44398at2759"/>
<dbReference type="Gene3D" id="3.40.50.150">
    <property type="entry name" value="Vaccinia Virus protein VP39"/>
    <property type="match status" value="1"/>
</dbReference>
<accession>K0RQQ8</accession>
<reference evidence="2 3" key="1">
    <citation type="journal article" date="2012" name="Genome Biol.">
        <title>Genome and low-iron response of an oceanic diatom adapted to chronic iron limitation.</title>
        <authorList>
            <person name="Lommer M."/>
            <person name="Specht M."/>
            <person name="Roy A.S."/>
            <person name="Kraemer L."/>
            <person name="Andreson R."/>
            <person name="Gutowska M.A."/>
            <person name="Wolf J."/>
            <person name="Bergner S.V."/>
            <person name="Schilhabel M.B."/>
            <person name="Klostermeier U.C."/>
            <person name="Beiko R.G."/>
            <person name="Rosenstiel P."/>
            <person name="Hippler M."/>
            <person name="Laroche J."/>
        </authorList>
    </citation>
    <scope>NUCLEOTIDE SEQUENCE [LARGE SCALE GENOMIC DNA]</scope>
    <source>
        <strain evidence="2 3">CCMP1005</strain>
    </source>
</reference>
<evidence type="ECO:0000313" key="2">
    <source>
        <dbReference type="EMBL" id="EJK55440.1"/>
    </source>
</evidence>
<keyword evidence="3" id="KW-1185">Reference proteome</keyword>
<dbReference type="SUPFAM" id="SSF53335">
    <property type="entry name" value="S-adenosyl-L-methionine-dependent methyltransferases"/>
    <property type="match status" value="1"/>
</dbReference>
<keyword evidence="1" id="KW-1133">Transmembrane helix</keyword>